<feature type="compositionally biased region" description="Polar residues" evidence="3">
    <location>
        <begin position="687"/>
        <end position="698"/>
    </location>
</feature>
<sequence length="1080" mass="122577">MSSHRRRRDLSFAFQPLIHEPLSNPEFLQNGVNGDPVTVTSDASNASLERTHEQQVLLGAMQEAFASKVQHPRKAMSLFLKAGKGLVLTGDDETALECFESLIHLANEQLNHVCSEKSKLPPLTAEEREELTYRNSLKRQDSIREEGDAGHNELQQEVIDTTKTEVNGFGDTVNSVYEGSDNITRISVDCDPASNSKQASIGQEQEEKSIENGAMEVVQACDESNMFVVEEQSTEFCYVETVVEERSIPSSESSMSDDVGRSVACTEAVVQDSVTCVAELAEEDMQICELVECAETSSEDFQVATVVENDDIVSVCSLGNSENIVQMHEIVMETGKQLIEEVPMSPMEKALIRRGYVVSELLDTEQSYIQDLGHVVTGYIQEFSSADDLPVELKNKEKEVFSNLEDIYDWHSRDFYADLKYREEEPDRIGELFTQSEQRMEELYSEYCRNKLKSDSLVQKYADTFFKSCKERLGHRLQLADYLIKPVQRITKYQLLLKDILKHHERAEEDCTHLEKALEVALRILKRTNDMVNVGMLQGYEVNPEETGDLILQDEFFVVDGKAKTKGKDRRVFLFEKIIVFSEPMTREGGLPAYRYVHSMKTKGIGQTESVDSDPSKWAVWMRKLAGAEIYLLKASSPEIKALWIKSIKECHDKKRPGLLKGWYKNRGRSLEQQKEADSTDGGQLKVRSQNQGGSCRRTTVKRKTSKVNKTGKRGREMNASERLRENIRKYRTEERLLAVDPTSFRDESDACEGLMNGNSLTNLSVPQSPCTEMNTPMKLAEMSSVERRLKLQAEENQLHKVLHVTRMIAARLLQIRDRERALGMYSDAIAATLSLEELRKLEGLFAARDVLLGRSLEVYEAYRKEQANVSFDVEENYNSLASLLNETAGYSSVFRGTTWSIVLYSITAVAASREQHWREASQAFYRVSMVYSNLQATMCAVDSLLDAHWMCCQAEDYLTALQFLYNGFIRALAAKDLMRCLRLEQQALHLVDKVKSLGPKLYELAKEEGELDARQQVSTLHVEFLVNMSRATRRRDWAWFEIAESELQKFCSGDGHQADAVLQTVFLKIKKSLPGPSEF</sequence>
<feature type="compositionally biased region" description="Polar residues" evidence="3">
    <location>
        <begin position="193"/>
        <end position="203"/>
    </location>
</feature>
<accession>A0ABN8LU00</accession>
<feature type="domain" description="DH" evidence="4">
    <location>
        <begin position="353"/>
        <end position="531"/>
    </location>
</feature>
<protein>
    <recommendedName>
        <fullName evidence="4">DH domain-containing protein</fullName>
    </recommendedName>
</protein>
<evidence type="ECO:0000259" key="4">
    <source>
        <dbReference type="PROSITE" id="PS50010"/>
    </source>
</evidence>
<dbReference type="PANTHER" id="PTHR22826">
    <property type="entry name" value="RHO GUANINE EXCHANGE FACTOR-RELATED"/>
    <property type="match status" value="1"/>
</dbReference>
<keyword evidence="6" id="KW-1185">Reference proteome</keyword>
<dbReference type="InterPro" id="IPR055251">
    <property type="entry name" value="SOS1_NGEF_PH"/>
</dbReference>
<feature type="compositionally biased region" description="Basic and acidic residues" evidence="3">
    <location>
        <begin position="138"/>
        <end position="151"/>
    </location>
</feature>
<comment type="caution">
    <text evidence="5">The sequence shown here is derived from an EMBL/GenBank/DDBJ whole genome shotgun (WGS) entry which is preliminary data.</text>
</comment>
<name>A0ABN8LU00_9CNID</name>
<feature type="coiled-coil region" evidence="2">
    <location>
        <begin position="497"/>
        <end position="524"/>
    </location>
</feature>
<dbReference type="InterPro" id="IPR000219">
    <property type="entry name" value="DH_dom"/>
</dbReference>
<dbReference type="Pfam" id="PF22697">
    <property type="entry name" value="SOS1_NGEF_PH"/>
    <property type="match status" value="1"/>
</dbReference>
<gene>
    <name evidence="5" type="ORF">PEVE_00000380</name>
</gene>
<feature type="region of interest" description="Disordered" evidence="3">
    <location>
        <begin position="134"/>
        <end position="153"/>
    </location>
</feature>
<dbReference type="InterPro" id="IPR011993">
    <property type="entry name" value="PH-like_dom_sf"/>
</dbReference>
<dbReference type="Proteomes" id="UP001159427">
    <property type="component" value="Unassembled WGS sequence"/>
</dbReference>
<feature type="region of interest" description="Disordered" evidence="3">
    <location>
        <begin position="188"/>
        <end position="209"/>
    </location>
</feature>
<organism evidence="5 6">
    <name type="scientific">Porites evermanni</name>
    <dbReference type="NCBI Taxonomy" id="104178"/>
    <lineage>
        <taxon>Eukaryota</taxon>
        <taxon>Metazoa</taxon>
        <taxon>Cnidaria</taxon>
        <taxon>Anthozoa</taxon>
        <taxon>Hexacorallia</taxon>
        <taxon>Scleractinia</taxon>
        <taxon>Fungiina</taxon>
        <taxon>Poritidae</taxon>
        <taxon>Porites</taxon>
    </lineage>
</organism>
<evidence type="ECO:0000313" key="5">
    <source>
        <dbReference type="EMBL" id="CAH3018944.1"/>
    </source>
</evidence>
<dbReference type="CDD" id="cd00160">
    <property type="entry name" value="RhoGEF"/>
    <property type="match status" value="1"/>
</dbReference>
<evidence type="ECO:0000313" key="6">
    <source>
        <dbReference type="Proteomes" id="UP001159427"/>
    </source>
</evidence>
<evidence type="ECO:0000256" key="1">
    <source>
        <dbReference type="ARBA" id="ARBA00022658"/>
    </source>
</evidence>
<feature type="region of interest" description="Disordered" evidence="3">
    <location>
        <begin position="671"/>
        <end position="719"/>
    </location>
</feature>
<keyword evidence="2" id="KW-0175">Coiled coil</keyword>
<evidence type="ECO:0000256" key="2">
    <source>
        <dbReference type="SAM" id="Coils"/>
    </source>
</evidence>
<proteinExistence type="predicted"/>
<reference evidence="5 6" key="1">
    <citation type="submission" date="2022-05" db="EMBL/GenBank/DDBJ databases">
        <authorList>
            <consortium name="Genoscope - CEA"/>
            <person name="William W."/>
        </authorList>
    </citation>
    <scope>NUCLEOTIDE SEQUENCE [LARGE SCALE GENOMIC DNA]</scope>
</reference>
<dbReference type="Gene3D" id="1.20.900.10">
    <property type="entry name" value="Dbl homology (DH) domain"/>
    <property type="match status" value="1"/>
</dbReference>
<dbReference type="SUPFAM" id="SSF48065">
    <property type="entry name" value="DBL homology domain (DH-domain)"/>
    <property type="match status" value="1"/>
</dbReference>
<feature type="compositionally biased region" description="Basic residues" evidence="3">
    <location>
        <begin position="699"/>
        <end position="713"/>
    </location>
</feature>
<dbReference type="SMART" id="SM00233">
    <property type="entry name" value="PH"/>
    <property type="match status" value="1"/>
</dbReference>
<dbReference type="SMART" id="SM00325">
    <property type="entry name" value="RhoGEF"/>
    <property type="match status" value="1"/>
</dbReference>
<dbReference type="Pfam" id="PF00621">
    <property type="entry name" value="RhoGEF"/>
    <property type="match status" value="1"/>
</dbReference>
<keyword evidence="1" id="KW-0344">Guanine-nucleotide releasing factor</keyword>
<dbReference type="InterPro" id="IPR051336">
    <property type="entry name" value="RhoGEF_Guanine_NuclExch_SF"/>
</dbReference>
<dbReference type="SUPFAM" id="SSF50729">
    <property type="entry name" value="PH domain-like"/>
    <property type="match status" value="1"/>
</dbReference>
<dbReference type="PANTHER" id="PTHR22826:SF106">
    <property type="entry name" value="TRIO, ISOFORM A"/>
    <property type="match status" value="1"/>
</dbReference>
<dbReference type="InterPro" id="IPR035899">
    <property type="entry name" value="DBL_dom_sf"/>
</dbReference>
<dbReference type="PROSITE" id="PS50010">
    <property type="entry name" value="DH_2"/>
    <property type="match status" value="1"/>
</dbReference>
<dbReference type="InterPro" id="IPR001849">
    <property type="entry name" value="PH_domain"/>
</dbReference>
<evidence type="ECO:0000256" key="3">
    <source>
        <dbReference type="SAM" id="MobiDB-lite"/>
    </source>
</evidence>
<dbReference type="Gene3D" id="2.30.29.30">
    <property type="entry name" value="Pleckstrin-homology domain (PH domain)/Phosphotyrosine-binding domain (PTB)"/>
    <property type="match status" value="1"/>
</dbReference>
<dbReference type="EMBL" id="CALNXI010000101">
    <property type="protein sequence ID" value="CAH3018944.1"/>
    <property type="molecule type" value="Genomic_DNA"/>
</dbReference>